<dbReference type="Proteomes" id="UP001172673">
    <property type="component" value="Unassembled WGS sequence"/>
</dbReference>
<evidence type="ECO:0000313" key="2">
    <source>
        <dbReference type="EMBL" id="KAJ9612568.1"/>
    </source>
</evidence>
<name>A0AA38XFK9_9EURO</name>
<proteinExistence type="predicted"/>
<sequence length="313" mass="33885">MPRPPRWKNVVNITAALASFLITICYLLFSAIPTYNRPTWASGVEFVTEVPVPAIAFVIQHNNINGMPLPVNYTYLSNGQLATSFTYTSFDVHNGVDAPGGVYQELIELPWGNFTAIVANSSAIQPVLTSPLGSGIAVGLGLTFNSTTAANVTGYVPQLLMAVFDARMPIYATLECGLIQPLAVAAFTDSTFLISMSQIADSHGITRPPAEAPASCLETYEHLISDPRRPLTFFDTSLTQSSSSVSNYTAECDVEVDPDAFCRSSATFAWGTQFVRKQTSIPGRSKQEIWIDCGAIVGAVQFFAWFAMVFLHG</sequence>
<keyword evidence="3" id="KW-1185">Reference proteome</keyword>
<gene>
    <name evidence="2" type="ORF">H2200_004165</name>
</gene>
<feature type="transmembrane region" description="Helical" evidence="1">
    <location>
        <begin position="9"/>
        <end position="29"/>
    </location>
</feature>
<feature type="transmembrane region" description="Helical" evidence="1">
    <location>
        <begin position="289"/>
        <end position="311"/>
    </location>
</feature>
<keyword evidence="1" id="KW-0812">Transmembrane</keyword>
<evidence type="ECO:0000256" key="1">
    <source>
        <dbReference type="SAM" id="Phobius"/>
    </source>
</evidence>
<evidence type="ECO:0000313" key="3">
    <source>
        <dbReference type="Proteomes" id="UP001172673"/>
    </source>
</evidence>
<dbReference type="EMBL" id="JAPDRK010000005">
    <property type="protein sequence ID" value="KAJ9612568.1"/>
    <property type="molecule type" value="Genomic_DNA"/>
</dbReference>
<dbReference type="AlphaFoldDB" id="A0AA38XFK9"/>
<reference evidence="2" key="1">
    <citation type="submission" date="2022-10" db="EMBL/GenBank/DDBJ databases">
        <title>Culturing micro-colonial fungi from biological soil crusts in the Mojave desert and describing Neophaeococcomyces mojavensis, and introducing the new genera and species Taxawa tesnikishii.</title>
        <authorList>
            <person name="Kurbessoian T."/>
            <person name="Stajich J.E."/>
        </authorList>
    </citation>
    <scope>NUCLEOTIDE SEQUENCE</scope>
    <source>
        <strain evidence="2">TK_41</strain>
    </source>
</reference>
<keyword evidence="1" id="KW-0472">Membrane</keyword>
<accession>A0AA38XFK9</accession>
<comment type="caution">
    <text evidence="2">The sequence shown here is derived from an EMBL/GenBank/DDBJ whole genome shotgun (WGS) entry which is preliminary data.</text>
</comment>
<protein>
    <submittedName>
        <fullName evidence="2">Uncharacterized protein</fullName>
    </submittedName>
</protein>
<organism evidence="2 3">
    <name type="scientific">Cladophialophora chaetospira</name>
    <dbReference type="NCBI Taxonomy" id="386627"/>
    <lineage>
        <taxon>Eukaryota</taxon>
        <taxon>Fungi</taxon>
        <taxon>Dikarya</taxon>
        <taxon>Ascomycota</taxon>
        <taxon>Pezizomycotina</taxon>
        <taxon>Eurotiomycetes</taxon>
        <taxon>Chaetothyriomycetidae</taxon>
        <taxon>Chaetothyriales</taxon>
        <taxon>Herpotrichiellaceae</taxon>
        <taxon>Cladophialophora</taxon>
    </lineage>
</organism>
<keyword evidence="1" id="KW-1133">Transmembrane helix</keyword>